<dbReference type="EMBL" id="BARV01001594">
    <property type="protein sequence ID" value="GAH98034.1"/>
    <property type="molecule type" value="Genomic_DNA"/>
</dbReference>
<sequence>GISWVVKDPDGITVEEYFTWELWPYTGAGKEHPFLGDRFNLDKVGTYTISVGLFMNPDSPIYVDTYYGDLCSVTTELIPQFSEFGVKSFSKA</sequence>
<dbReference type="AlphaFoldDB" id="X1L6I3"/>
<feature type="non-terminal residue" evidence="1">
    <location>
        <position position="1"/>
    </location>
</feature>
<gene>
    <name evidence="1" type="ORF">S06H3_04520</name>
</gene>
<name>X1L6I3_9ZZZZ</name>
<reference evidence="1" key="1">
    <citation type="journal article" date="2014" name="Front. Microbiol.">
        <title>High frequency of phylogenetically diverse reductive dehalogenase-homologous genes in deep subseafloor sedimentary metagenomes.</title>
        <authorList>
            <person name="Kawai M."/>
            <person name="Futagami T."/>
            <person name="Toyoda A."/>
            <person name="Takaki Y."/>
            <person name="Nishi S."/>
            <person name="Hori S."/>
            <person name="Arai W."/>
            <person name="Tsubouchi T."/>
            <person name="Morono Y."/>
            <person name="Uchiyama I."/>
            <person name="Ito T."/>
            <person name="Fujiyama A."/>
            <person name="Inagaki F."/>
            <person name="Takami H."/>
        </authorList>
    </citation>
    <scope>NUCLEOTIDE SEQUENCE</scope>
    <source>
        <strain evidence="1">Expedition CK06-06</strain>
    </source>
</reference>
<comment type="caution">
    <text evidence="1">The sequence shown here is derived from an EMBL/GenBank/DDBJ whole genome shotgun (WGS) entry which is preliminary data.</text>
</comment>
<organism evidence="1">
    <name type="scientific">marine sediment metagenome</name>
    <dbReference type="NCBI Taxonomy" id="412755"/>
    <lineage>
        <taxon>unclassified sequences</taxon>
        <taxon>metagenomes</taxon>
        <taxon>ecological metagenomes</taxon>
    </lineage>
</organism>
<accession>X1L6I3</accession>
<protein>
    <submittedName>
        <fullName evidence="1">Uncharacterized protein</fullName>
    </submittedName>
</protein>
<evidence type="ECO:0000313" key="1">
    <source>
        <dbReference type="EMBL" id="GAH98034.1"/>
    </source>
</evidence>
<proteinExistence type="predicted"/>